<dbReference type="Pfam" id="PF01243">
    <property type="entry name" value="PNPOx_N"/>
    <property type="match status" value="1"/>
</dbReference>
<sequence>MAENPMAKFHQWWTEYKRDVSPAHPGAVCVSTVSESGAPRARFVGLKSADEDGFVFCTWFDSPKGKDLNQNPKIALTFWWEEKGWQVRVEGTVEQVSEQESKKEWASRSRDAQLATLCFKQSQPLDSEDELYDMYRRAQAETADGPVEKPARWGGYKVIPVSIEFLTFRENRMHLREYYYRKDKITDWEKTLLQP</sequence>
<dbReference type="InterPro" id="IPR012349">
    <property type="entry name" value="Split_barrel_FMN-bd"/>
</dbReference>
<dbReference type="PANTHER" id="PTHR10851">
    <property type="entry name" value="PYRIDOXINE-5-PHOSPHATE OXIDASE"/>
    <property type="match status" value="1"/>
</dbReference>
<evidence type="ECO:0000256" key="1">
    <source>
        <dbReference type="ARBA" id="ARBA00001917"/>
    </source>
</evidence>
<comment type="caution">
    <text evidence="8">The sequence shown here is derived from an EMBL/GenBank/DDBJ whole genome shotgun (WGS) entry which is preliminary data.</text>
</comment>
<keyword evidence="5 8" id="KW-0560">Oxidoreductase</keyword>
<comment type="similarity">
    <text evidence="2">Belongs to the pyridoxamine 5'-phosphate oxidase family.</text>
</comment>
<dbReference type="EC" id="1.4.3.5" evidence="8"/>
<evidence type="ECO:0000313" key="8">
    <source>
        <dbReference type="EMBL" id="MBW1256977.1"/>
    </source>
</evidence>
<feature type="domain" description="Pyridoxine 5'-phosphate oxidase dimerisation C-terminal" evidence="7">
    <location>
        <begin position="153"/>
        <end position="195"/>
    </location>
</feature>
<dbReference type="NCBIfam" id="NF004231">
    <property type="entry name" value="PRK05679.1"/>
    <property type="match status" value="1"/>
</dbReference>
<dbReference type="InterPro" id="IPR011576">
    <property type="entry name" value="Pyridox_Oxase_N"/>
</dbReference>
<reference evidence="8 9" key="1">
    <citation type="submission" date="2021-07" db="EMBL/GenBank/DDBJ databases">
        <title>A novel phosphonate cluster across the Pantoea species complex is important for pathogenicity in onion.</title>
        <authorList>
            <person name="Zhao M."/>
            <person name="Stice S."/>
            <person name="Shin G.Y."/>
            <person name="Coutinho T."/>
            <person name="Gitaitis R."/>
            <person name="Kvitko B."/>
            <person name="Dutta B."/>
        </authorList>
    </citation>
    <scope>NUCLEOTIDE SEQUENCE [LARGE SCALE GENOMIC DNA]</scope>
    <source>
        <strain evidence="8 9">BD 382</strain>
    </source>
</reference>
<evidence type="ECO:0000259" key="7">
    <source>
        <dbReference type="Pfam" id="PF10590"/>
    </source>
</evidence>
<dbReference type="InterPro" id="IPR019576">
    <property type="entry name" value="Pyridoxamine_oxidase_dimer_C"/>
</dbReference>
<dbReference type="PANTHER" id="PTHR10851:SF0">
    <property type="entry name" value="PYRIDOXINE-5'-PHOSPHATE OXIDASE"/>
    <property type="match status" value="1"/>
</dbReference>
<evidence type="ECO:0000259" key="6">
    <source>
        <dbReference type="Pfam" id="PF01243"/>
    </source>
</evidence>
<keyword evidence="4" id="KW-0288">FMN</keyword>
<protein>
    <submittedName>
        <fullName evidence="8">Pyridoxal 5'-phosphate synthase</fullName>
        <ecNumber evidence="8">1.4.3.5</ecNumber>
    </submittedName>
</protein>
<keyword evidence="3" id="KW-0285">Flavoprotein</keyword>
<dbReference type="PIRSF" id="PIRSF000190">
    <property type="entry name" value="Pyd_amn-ph_oxd"/>
    <property type="match status" value="1"/>
</dbReference>
<dbReference type="SUPFAM" id="SSF50475">
    <property type="entry name" value="FMN-binding split barrel"/>
    <property type="match status" value="1"/>
</dbReference>
<proteinExistence type="inferred from homology"/>
<evidence type="ECO:0000256" key="2">
    <source>
        <dbReference type="ARBA" id="ARBA00007301"/>
    </source>
</evidence>
<evidence type="ECO:0000256" key="4">
    <source>
        <dbReference type="ARBA" id="ARBA00022643"/>
    </source>
</evidence>
<feature type="domain" description="Pyridoxamine 5'-phosphate oxidase N-terminal" evidence="6">
    <location>
        <begin position="24"/>
        <end position="128"/>
    </location>
</feature>
<dbReference type="Pfam" id="PF10590">
    <property type="entry name" value="PNP_phzG_C"/>
    <property type="match status" value="1"/>
</dbReference>
<comment type="cofactor">
    <cofactor evidence="1">
        <name>FMN</name>
        <dbReference type="ChEBI" id="CHEBI:58210"/>
    </cofactor>
</comment>
<dbReference type="Gene3D" id="2.30.110.10">
    <property type="entry name" value="Electron Transport, Fmn-binding Protein, Chain A"/>
    <property type="match status" value="1"/>
</dbReference>
<dbReference type="EMBL" id="JAHVXZ010000003">
    <property type="protein sequence ID" value="MBW1256977.1"/>
    <property type="molecule type" value="Genomic_DNA"/>
</dbReference>
<dbReference type="InterPro" id="IPR000659">
    <property type="entry name" value="Pyridox_Oxase"/>
</dbReference>
<evidence type="ECO:0000256" key="3">
    <source>
        <dbReference type="ARBA" id="ARBA00022630"/>
    </source>
</evidence>
<organism evidence="8 9">
    <name type="scientific">Pantoea allii</name>
    <dbReference type="NCBI Taxonomy" id="574096"/>
    <lineage>
        <taxon>Bacteria</taxon>
        <taxon>Pseudomonadati</taxon>
        <taxon>Pseudomonadota</taxon>
        <taxon>Gammaproteobacteria</taxon>
        <taxon>Enterobacterales</taxon>
        <taxon>Erwiniaceae</taxon>
        <taxon>Pantoea</taxon>
    </lineage>
</organism>
<name>A0ABS6VCE7_9GAMM</name>
<dbReference type="GO" id="GO:0004733">
    <property type="term" value="F:pyridoxamine phosphate oxidase activity"/>
    <property type="evidence" value="ECO:0007669"/>
    <property type="project" value="UniProtKB-EC"/>
</dbReference>
<keyword evidence="9" id="KW-1185">Reference proteome</keyword>
<gene>
    <name evidence="8" type="ORF">KYI95_07130</name>
</gene>
<evidence type="ECO:0000256" key="5">
    <source>
        <dbReference type="ARBA" id="ARBA00023002"/>
    </source>
</evidence>
<evidence type="ECO:0000313" key="9">
    <source>
        <dbReference type="Proteomes" id="UP001197236"/>
    </source>
</evidence>
<dbReference type="Proteomes" id="UP001197236">
    <property type="component" value="Unassembled WGS sequence"/>
</dbReference>
<accession>A0ABS6VCE7</accession>